<dbReference type="KEGG" id="cpat:CLPA_c32030"/>
<dbReference type="EMBL" id="JPGY02000001">
    <property type="protein sequence ID" value="KRU14717.1"/>
    <property type="molecule type" value="Genomic_DNA"/>
</dbReference>
<dbReference type="InterPro" id="IPR001623">
    <property type="entry name" value="DnaJ_domain"/>
</dbReference>
<evidence type="ECO:0000256" key="2">
    <source>
        <dbReference type="SAM" id="Coils"/>
    </source>
</evidence>
<dbReference type="PATRIC" id="fig|1262449.3.peg.3090"/>
<protein>
    <submittedName>
        <fullName evidence="3">DnaJ domain-containing protein</fullName>
    </submittedName>
    <submittedName>
        <fullName evidence="4">Heat shock protein DnaJ domain protein</fullName>
    </submittedName>
</protein>
<accession>A0A0H3J721</accession>
<dbReference type="eggNOG" id="COG0484">
    <property type="taxonomic scope" value="Bacteria"/>
</dbReference>
<gene>
    <name evidence="3" type="ORF">CLPA_c32030</name>
    <name evidence="4" type="ORF">CP6013_03976</name>
</gene>
<dbReference type="KEGG" id="cpae:CPAST_c32030"/>
<feature type="coiled-coil region" evidence="2">
    <location>
        <begin position="168"/>
        <end position="263"/>
    </location>
</feature>
<evidence type="ECO:0000313" key="5">
    <source>
        <dbReference type="Proteomes" id="UP000028042"/>
    </source>
</evidence>
<dbReference type="Proteomes" id="UP000028042">
    <property type="component" value="Unassembled WGS sequence"/>
</dbReference>
<keyword evidence="4" id="KW-0346">Stress response</keyword>
<dbReference type="SUPFAM" id="SSF46565">
    <property type="entry name" value="Chaperone J-domain"/>
    <property type="match status" value="1"/>
</dbReference>
<dbReference type="GeneID" id="93075309"/>
<dbReference type="AlphaFoldDB" id="A0A0H3J721"/>
<keyword evidence="6" id="KW-1185">Reference proteome</keyword>
<reference evidence="4" key="2">
    <citation type="submission" date="2015-10" db="EMBL/GenBank/DDBJ databases">
        <title>Improved Draft Genome Sequence of Clostridium pasteurianum Strain ATCC 6013 (DSM 525) Using a Hybrid Next-Generation Sequencing Approach.</title>
        <authorList>
            <person name="Pyne M.E."/>
            <person name="Utturkar S.M."/>
            <person name="Brown S.D."/>
            <person name="Moo-Young M."/>
            <person name="Chung D.A."/>
            <person name="Chou P.C."/>
        </authorList>
    </citation>
    <scope>NUCLEOTIDE SEQUENCE</scope>
    <source>
        <strain evidence="4">ATCC 6013</strain>
    </source>
</reference>
<evidence type="ECO:0000313" key="6">
    <source>
        <dbReference type="Proteomes" id="UP000030905"/>
    </source>
</evidence>
<evidence type="ECO:0000313" key="4">
    <source>
        <dbReference type="EMBL" id="KRU14717.1"/>
    </source>
</evidence>
<reference evidence="4 5" key="3">
    <citation type="journal article" name="Genome Announc.">
        <title>Improved Draft Genome Sequence of Clostridium pasteurianum Strain ATCC 6013 (DSM 525) Using a Hybrid Next-Generation Sequencing Approach.</title>
        <authorList>
            <person name="Pyne M.E."/>
            <person name="Utturkar S."/>
            <person name="Brown S.D."/>
            <person name="Moo-Young M."/>
            <person name="Chung D.A."/>
            <person name="Chou C.P."/>
        </authorList>
    </citation>
    <scope>NUCLEOTIDE SEQUENCE [LARGE SCALE GENOMIC DNA]</scope>
    <source>
        <strain evidence="4 5">ATCC 6013</strain>
    </source>
</reference>
<dbReference type="CDD" id="cd06257">
    <property type="entry name" value="DnaJ"/>
    <property type="match status" value="1"/>
</dbReference>
<dbReference type="InterPro" id="IPR036869">
    <property type="entry name" value="J_dom_sf"/>
</dbReference>
<keyword evidence="1" id="KW-0235">DNA replication</keyword>
<dbReference type="Proteomes" id="UP000030905">
    <property type="component" value="Chromosome"/>
</dbReference>
<name>A0A0H3J721_CLOPA</name>
<dbReference type="RefSeq" id="WP_003446679.1">
    <property type="nucleotide sequence ID" value="NZ_ANZB01000012.1"/>
</dbReference>
<dbReference type="EMBL" id="CP009268">
    <property type="protein sequence ID" value="AJA53257.1"/>
    <property type="molecule type" value="Genomic_DNA"/>
</dbReference>
<proteinExistence type="predicted"/>
<feature type="coiled-coil region" evidence="2">
    <location>
        <begin position="92"/>
        <end position="119"/>
    </location>
</feature>
<reference evidence="3 6" key="1">
    <citation type="journal article" date="2015" name="Genome Announc.">
        <title>Complete Genome Sequence of the Nitrogen-Fixing and Solvent-Producing Clostridium pasteurianum DSM 525.</title>
        <authorList>
            <person name="Poehlein A."/>
            <person name="Grosse-Honebrink A."/>
            <person name="Zhang Y."/>
            <person name="Minton N.P."/>
            <person name="Daniel R."/>
        </authorList>
    </citation>
    <scope>NUCLEOTIDE SEQUENCE [LARGE SCALE GENOMIC DNA]</scope>
    <source>
        <strain evidence="3">DSM 525</strain>
        <strain evidence="6">DSM 525 / ATCC 6013</strain>
    </source>
</reference>
<evidence type="ECO:0000313" key="3">
    <source>
        <dbReference type="EMBL" id="AJA53257.1"/>
    </source>
</evidence>
<dbReference type="GO" id="GO:0006260">
    <property type="term" value="P:DNA replication"/>
    <property type="evidence" value="ECO:0007669"/>
    <property type="project" value="UniProtKB-KW"/>
</dbReference>
<evidence type="ECO:0000256" key="1">
    <source>
        <dbReference type="ARBA" id="ARBA00022705"/>
    </source>
</evidence>
<organism evidence="3 6">
    <name type="scientific">Clostridium pasteurianum DSM 525 = ATCC 6013</name>
    <dbReference type="NCBI Taxonomy" id="1262449"/>
    <lineage>
        <taxon>Bacteria</taxon>
        <taxon>Bacillati</taxon>
        <taxon>Bacillota</taxon>
        <taxon>Clostridia</taxon>
        <taxon>Eubacteriales</taxon>
        <taxon>Clostridiaceae</taxon>
        <taxon>Clostridium</taxon>
    </lineage>
</organism>
<keyword evidence="2" id="KW-0175">Coiled coil</keyword>
<sequence length="267" mass="31764">MKYDGIGLHPKVKELLNRYTILKDELSKLIEEREYITITEIPRLESEYKFKVGITEYDCFALKIEMRAMRHEIKMRQNALRNGQNISDEEIKSRIELELKNWKKQIDQMNEEINKAKIYLSGPTLSEEEAKELKILYRNTAKKLHPDINPDLSEDNKILWTKINEVYKDGNIEELRNLSAKVNDIEEDLHLDDENVLDSMSNRIVKMRNNIEKVTQDIDKLSSEFPFNMKEKLNDKEWIRIKNEETTKQIENLEKKKVFLKAMLAEF</sequence>